<feature type="compositionally biased region" description="Pro residues" evidence="1">
    <location>
        <begin position="53"/>
        <end position="62"/>
    </location>
</feature>
<feature type="region of interest" description="Disordered" evidence="1">
    <location>
        <begin position="89"/>
        <end position="132"/>
    </location>
</feature>
<proteinExistence type="predicted"/>
<sequence>MMLVCGKRGIPWGRARRVEAERPSEATQMGRCRWGLARRTSQTNTPTAKSKKPPPTPTPSPHPSHIVNLAHPIVVLLIFILLIPPPPRKLHTGQRAPCETHARRARRKGRRRSWDERGTGQAEEDVGGRCYL</sequence>
<evidence type="ECO:0000313" key="2">
    <source>
        <dbReference type="EMBL" id="KZP14227.1"/>
    </source>
</evidence>
<reference evidence="2 3" key="1">
    <citation type="journal article" date="2016" name="Mol. Biol. Evol.">
        <title>Comparative Genomics of Early-Diverging Mushroom-Forming Fungi Provides Insights into the Origins of Lignocellulose Decay Capabilities.</title>
        <authorList>
            <person name="Nagy L.G."/>
            <person name="Riley R."/>
            <person name="Tritt A."/>
            <person name="Adam C."/>
            <person name="Daum C."/>
            <person name="Floudas D."/>
            <person name="Sun H."/>
            <person name="Yadav J.S."/>
            <person name="Pangilinan J."/>
            <person name="Larsson K.H."/>
            <person name="Matsuura K."/>
            <person name="Barry K."/>
            <person name="Labutti K."/>
            <person name="Kuo R."/>
            <person name="Ohm R.A."/>
            <person name="Bhattacharya S.S."/>
            <person name="Shirouzu T."/>
            <person name="Yoshinaga Y."/>
            <person name="Martin F.M."/>
            <person name="Grigoriev I.V."/>
            <person name="Hibbett D.S."/>
        </authorList>
    </citation>
    <scope>NUCLEOTIDE SEQUENCE [LARGE SCALE GENOMIC DNA]</scope>
    <source>
        <strain evidence="2 3">CBS 109695</strain>
    </source>
</reference>
<dbReference type="EMBL" id="KV417620">
    <property type="protein sequence ID" value="KZP14227.1"/>
    <property type="molecule type" value="Genomic_DNA"/>
</dbReference>
<evidence type="ECO:0000256" key="1">
    <source>
        <dbReference type="SAM" id="MobiDB-lite"/>
    </source>
</evidence>
<dbReference type="Proteomes" id="UP000076532">
    <property type="component" value="Unassembled WGS sequence"/>
</dbReference>
<keyword evidence="3" id="KW-1185">Reference proteome</keyword>
<gene>
    <name evidence="2" type="ORF">FIBSPDRAFT_868446</name>
</gene>
<name>A0A166D222_9AGAM</name>
<feature type="region of interest" description="Disordered" evidence="1">
    <location>
        <begin position="18"/>
        <end position="65"/>
    </location>
</feature>
<protein>
    <submittedName>
        <fullName evidence="2">Uncharacterized protein</fullName>
    </submittedName>
</protein>
<dbReference type="AlphaFoldDB" id="A0A166D222"/>
<accession>A0A166D222</accession>
<evidence type="ECO:0000313" key="3">
    <source>
        <dbReference type="Proteomes" id="UP000076532"/>
    </source>
</evidence>
<organism evidence="2 3">
    <name type="scientific">Athelia psychrophila</name>
    <dbReference type="NCBI Taxonomy" id="1759441"/>
    <lineage>
        <taxon>Eukaryota</taxon>
        <taxon>Fungi</taxon>
        <taxon>Dikarya</taxon>
        <taxon>Basidiomycota</taxon>
        <taxon>Agaricomycotina</taxon>
        <taxon>Agaricomycetes</taxon>
        <taxon>Agaricomycetidae</taxon>
        <taxon>Atheliales</taxon>
        <taxon>Atheliaceae</taxon>
        <taxon>Athelia</taxon>
    </lineage>
</organism>